<proteinExistence type="inferred from homology"/>
<dbReference type="eggNOG" id="COG1653">
    <property type="taxonomic scope" value="Bacteria"/>
</dbReference>
<dbReference type="InterPro" id="IPR006311">
    <property type="entry name" value="TAT_signal"/>
</dbReference>
<dbReference type="PATRIC" id="fig|717774.3.peg.1206"/>
<dbReference type="STRING" id="717774.Marme_1163"/>
<dbReference type="KEGG" id="mme:Marme_1163"/>
<evidence type="ECO:0000256" key="1">
    <source>
        <dbReference type="ARBA" id="ARBA00004418"/>
    </source>
</evidence>
<name>F2JU17_MARM1</name>
<dbReference type="Pfam" id="PF01547">
    <property type="entry name" value="SBP_bac_1"/>
    <property type="match status" value="1"/>
</dbReference>
<dbReference type="PROSITE" id="PS51318">
    <property type="entry name" value="TAT"/>
    <property type="match status" value="1"/>
</dbReference>
<reference evidence="3 4" key="1">
    <citation type="journal article" date="2012" name="Stand. Genomic Sci.">
        <title>Complete genome sequence of the melanogenic marine bacterium Marinomonas mediterranea type strain (MMB-1(T)).</title>
        <authorList>
            <person name="Lucas-Elio P."/>
            <person name="Goodwin L."/>
            <person name="Woyke T."/>
            <person name="Pitluck S."/>
            <person name="Nolan M."/>
            <person name="Kyrpides N.C."/>
            <person name="Detter J.C."/>
            <person name="Copeland A."/>
            <person name="Teshima H."/>
            <person name="Bruce D."/>
            <person name="Detter C."/>
            <person name="Tapia R."/>
            <person name="Han S."/>
            <person name="Land M.L."/>
            <person name="Ivanova N."/>
            <person name="Mikhailova N."/>
            <person name="Johnston A.W."/>
            <person name="Sanchez-Amat A."/>
        </authorList>
    </citation>
    <scope>NUCLEOTIDE SEQUENCE [LARGE SCALE GENOMIC DNA]</scope>
    <source>
        <strain evidence="4">ATCC 700492 / JCM 21426 / NBRC 103028 / MMB-1</strain>
    </source>
</reference>
<keyword evidence="4" id="KW-1185">Reference proteome</keyword>
<dbReference type="RefSeq" id="WP_013660343.1">
    <property type="nucleotide sequence ID" value="NC_015276.1"/>
</dbReference>
<organism evidence="3 4">
    <name type="scientific">Marinomonas mediterranea (strain ATCC 700492 / JCM 21426 / NBRC 103028 / MMB-1)</name>
    <dbReference type="NCBI Taxonomy" id="717774"/>
    <lineage>
        <taxon>Bacteria</taxon>
        <taxon>Pseudomonadati</taxon>
        <taxon>Pseudomonadota</taxon>
        <taxon>Gammaproteobacteria</taxon>
        <taxon>Oceanospirillales</taxon>
        <taxon>Oceanospirillaceae</taxon>
        <taxon>Marinomonas</taxon>
    </lineage>
</organism>
<accession>F2JU17</accession>
<dbReference type="Gene3D" id="3.40.190.10">
    <property type="entry name" value="Periplasmic binding protein-like II"/>
    <property type="match status" value="2"/>
</dbReference>
<comment type="subcellular location">
    <subcellularLocation>
        <location evidence="1">Periplasm</location>
    </subcellularLocation>
</comment>
<sequence precursor="true">MKSSPVTRRQFIKTSALLANCAWIPNLSAEEARLRFNWWGGQNRADLTNRVIESYVTRQSSVQIEGRHFDWLDHWQTFISDVALGQLADIIQMDLRYLKLYADNGVLMPLDAYLDNGLNLSSFGEANVDSCRINGKLYGVNLGINSAATVVATSKWNELELDSPGFDMTWDELIAHSELFAKRRNNSNLYAMTDGSGLAVLLNNWLRQRNRALYNESGELAFDASDIAEWFAMWAHIRGVKGCVPPDLQVLDKHSMETSLLVMGYSTLDFAHSNMLVNYQKHIDDNLDLRPFPIILNGTPGHYYKPSQMLSVTANSYAPQEAVDFINYFVTNLKAAEILGFDRGISASSDVRTYLEPSLDEIGLKTVTYIDKLKPYVGGLPATPPEQAGEVAIQLQNISHEVAFNHISVKEGAERFYKKSLKAINKG</sequence>
<protein>
    <submittedName>
        <fullName evidence="3">Extracellular solute-binding protein family 1</fullName>
    </submittedName>
</protein>
<dbReference type="AlphaFoldDB" id="F2JU17"/>
<dbReference type="Proteomes" id="UP000001062">
    <property type="component" value="Chromosome"/>
</dbReference>
<dbReference type="SUPFAM" id="SSF53850">
    <property type="entry name" value="Periplasmic binding protein-like II"/>
    <property type="match status" value="1"/>
</dbReference>
<comment type="similarity">
    <text evidence="2">Belongs to the bacterial solute-binding protein 1 family.</text>
</comment>
<dbReference type="GO" id="GO:0042597">
    <property type="term" value="C:periplasmic space"/>
    <property type="evidence" value="ECO:0007669"/>
    <property type="project" value="UniProtKB-SubCell"/>
</dbReference>
<dbReference type="OrthoDB" id="9804061at2"/>
<dbReference type="EMBL" id="CP002583">
    <property type="protein sequence ID" value="ADZ90438.1"/>
    <property type="molecule type" value="Genomic_DNA"/>
</dbReference>
<evidence type="ECO:0000313" key="3">
    <source>
        <dbReference type="EMBL" id="ADZ90438.1"/>
    </source>
</evidence>
<evidence type="ECO:0000256" key="2">
    <source>
        <dbReference type="ARBA" id="ARBA00008520"/>
    </source>
</evidence>
<dbReference type="InterPro" id="IPR006059">
    <property type="entry name" value="SBP"/>
</dbReference>
<evidence type="ECO:0000313" key="4">
    <source>
        <dbReference type="Proteomes" id="UP000001062"/>
    </source>
</evidence>
<dbReference type="PANTHER" id="PTHR43649:SF11">
    <property type="entry name" value="ABC TRANSPORTER SUBSTRATE-BINDING PROTEIN YESO-RELATED"/>
    <property type="match status" value="1"/>
</dbReference>
<dbReference type="InterPro" id="IPR050490">
    <property type="entry name" value="Bact_solute-bd_prot1"/>
</dbReference>
<gene>
    <name evidence="3" type="ordered locus">Marme_1163</name>
</gene>
<dbReference type="PANTHER" id="PTHR43649">
    <property type="entry name" value="ARABINOSE-BINDING PROTEIN-RELATED"/>
    <property type="match status" value="1"/>
</dbReference>
<dbReference type="HOGENOM" id="CLU_031285_5_0_6"/>